<feature type="transmembrane region" description="Helical" evidence="1">
    <location>
        <begin position="6"/>
        <end position="28"/>
    </location>
</feature>
<feature type="transmembrane region" description="Helical" evidence="1">
    <location>
        <begin position="49"/>
        <end position="71"/>
    </location>
</feature>
<feature type="transmembrane region" description="Helical" evidence="1">
    <location>
        <begin position="108"/>
        <end position="131"/>
    </location>
</feature>
<proteinExistence type="predicted"/>
<keyword evidence="1" id="KW-1133">Transmembrane helix</keyword>
<protein>
    <submittedName>
        <fullName evidence="2">Uncharacterized protein</fullName>
    </submittedName>
</protein>
<dbReference type="AlphaFoldDB" id="A0A0F9N8T0"/>
<sequence>MSFAKAFGLSFVAFIGLNAVFFLIGYGIQGSLDLFFESLADTPSNISALLFGPLTGNFPSAIITTIVIWIGGLPVEIGFVILIVGYIIAPLIAAILSGKFGETKIQSFGGWFLTAIISTIVILVLGIVFAGGPMTPEMIATQVVTYLGIGIIYGLMFGCIALLVASSEY</sequence>
<evidence type="ECO:0000313" key="2">
    <source>
        <dbReference type="EMBL" id="KKM77822.1"/>
    </source>
</evidence>
<accession>A0A0F9N8T0</accession>
<organism evidence="2">
    <name type="scientific">marine sediment metagenome</name>
    <dbReference type="NCBI Taxonomy" id="412755"/>
    <lineage>
        <taxon>unclassified sequences</taxon>
        <taxon>metagenomes</taxon>
        <taxon>ecological metagenomes</taxon>
    </lineage>
</organism>
<feature type="transmembrane region" description="Helical" evidence="1">
    <location>
        <begin position="143"/>
        <end position="165"/>
    </location>
</feature>
<gene>
    <name evidence="2" type="ORF">LCGC14_1366140</name>
</gene>
<keyword evidence="1" id="KW-0812">Transmembrane</keyword>
<reference evidence="2" key="1">
    <citation type="journal article" date="2015" name="Nature">
        <title>Complex archaea that bridge the gap between prokaryotes and eukaryotes.</title>
        <authorList>
            <person name="Spang A."/>
            <person name="Saw J.H."/>
            <person name="Jorgensen S.L."/>
            <person name="Zaremba-Niedzwiedzka K."/>
            <person name="Martijn J."/>
            <person name="Lind A.E."/>
            <person name="van Eijk R."/>
            <person name="Schleper C."/>
            <person name="Guy L."/>
            <person name="Ettema T.J."/>
        </authorList>
    </citation>
    <scope>NUCLEOTIDE SEQUENCE</scope>
</reference>
<keyword evidence="1" id="KW-0472">Membrane</keyword>
<name>A0A0F9N8T0_9ZZZZ</name>
<dbReference type="EMBL" id="LAZR01008586">
    <property type="protein sequence ID" value="KKM77822.1"/>
    <property type="molecule type" value="Genomic_DNA"/>
</dbReference>
<evidence type="ECO:0000256" key="1">
    <source>
        <dbReference type="SAM" id="Phobius"/>
    </source>
</evidence>
<comment type="caution">
    <text evidence="2">The sequence shown here is derived from an EMBL/GenBank/DDBJ whole genome shotgun (WGS) entry which is preliminary data.</text>
</comment>
<feature type="transmembrane region" description="Helical" evidence="1">
    <location>
        <begin position="77"/>
        <end position="96"/>
    </location>
</feature>